<gene>
    <name evidence="4" type="primary">cheR_1</name>
    <name evidence="4" type="ORF">CAPSK01_001613</name>
</gene>
<dbReference type="GO" id="GO:0032259">
    <property type="term" value="P:methylation"/>
    <property type="evidence" value="ECO:0007669"/>
    <property type="project" value="UniProtKB-KW"/>
</dbReference>
<feature type="domain" description="CheR-type methyltransferase" evidence="3">
    <location>
        <begin position="290"/>
        <end position="566"/>
    </location>
</feature>
<dbReference type="STRING" id="1457154.CAPSK01_001613"/>
<keyword evidence="4" id="KW-0489">Methyltransferase</keyword>
<sequence length="570" mass="62425">MSTALLSAGQTNRVGVLGRLTSAAEQAELLSLLAAYEAKADGEPFEVDVYDAETLPAPLVEALVRLVDLGRRLTIVAYRPLLAHCLMRLGLPVRQVAGPRPPAPLARCRALVVGGSAQSLDKMLQIVNGLPVGETTVFVAQHVREDQISLLDRLLQVRTDYRVVMPQHLMAVETSTIYVAPPGRHLKVAHGLVYLTRDGKVNHARPSIDVLFESVAGEYREQCLGVLLCGFGNDGVAGCAALKEVGACVVVEDGDECGAARVLPDAAWAAGRFDHVMKCAGIASFVAAAIAGLQAAPTGRLLDLFLEALWRQYDYDLRGYQRDSLERRLKNLMGQFGLPGFADFQRAVLSQRPLFERLAAEISVGVTGFFRHPEQFRLLRDDVLPYLASFPVLKIWSAGCATGEEAFSLAILLDELGLLPRTRLFATDLNAYYLDLGKSGLFPVASLADSRRDYLASGGPGCFDDYVEHNGRCLKVRERLRQSVLFHRHSLLSEGVFNEFQLIVCRNVMIYFDVENQRKALALFARSLHPDGFLVLGPRDGLIHMASEHGLVPHSTGGHIYRLRRGGAYA</sequence>
<dbReference type="Gene3D" id="3.40.50.150">
    <property type="entry name" value="Vaccinia Virus protein VP39"/>
    <property type="match status" value="1"/>
</dbReference>
<dbReference type="PANTHER" id="PTHR24422:SF8">
    <property type="entry name" value="CHEMOTAXIS PROTEIN"/>
    <property type="match status" value="1"/>
</dbReference>
<keyword evidence="4" id="KW-0808">Transferase</keyword>
<dbReference type="EC" id="2.1.1.80" evidence="4"/>
<evidence type="ECO:0000256" key="1">
    <source>
        <dbReference type="PROSITE-ProRule" id="PRU00050"/>
    </source>
</evidence>
<dbReference type="SMART" id="SM00138">
    <property type="entry name" value="MeTrc"/>
    <property type="match status" value="1"/>
</dbReference>
<evidence type="ECO:0000259" key="2">
    <source>
        <dbReference type="PROSITE" id="PS50122"/>
    </source>
</evidence>
<dbReference type="EMBL" id="JDSS02000019">
    <property type="protein sequence ID" value="KFB68759.1"/>
    <property type="molecule type" value="Genomic_DNA"/>
</dbReference>
<name>A0A084Y215_9PROT</name>
<evidence type="ECO:0000313" key="5">
    <source>
        <dbReference type="Proteomes" id="UP000019812"/>
    </source>
</evidence>
<dbReference type="Pfam" id="PF03705">
    <property type="entry name" value="CheR_N"/>
    <property type="match status" value="1"/>
</dbReference>
<dbReference type="SUPFAM" id="SSF47757">
    <property type="entry name" value="Chemotaxis receptor methyltransferase CheR, N-terminal domain"/>
    <property type="match status" value="1"/>
</dbReference>
<feature type="active site" evidence="1">
    <location>
        <position position="142"/>
    </location>
</feature>
<dbReference type="GO" id="GO:0000156">
    <property type="term" value="F:phosphorelay response regulator activity"/>
    <property type="evidence" value="ECO:0007669"/>
    <property type="project" value="InterPro"/>
</dbReference>
<dbReference type="SUPFAM" id="SSF52738">
    <property type="entry name" value="Methylesterase CheB, C-terminal domain"/>
    <property type="match status" value="1"/>
</dbReference>
<protein>
    <submittedName>
        <fullName evidence="4">Chemotaxis protein methyltransferase</fullName>
        <ecNumber evidence="4">2.1.1.80</ecNumber>
    </submittedName>
</protein>
<dbReference type="GO" id="GO:0006935">
    <property type="term" value="P:chemotaxis"/>
    <property type="evidence" value="ECO:0007669"/>
    <property type="project" value="UniProtKB-UniRule"/>
</dbReference>
<dbReference type="PROSITE" id="PS50123">
    <property type="entry name" value="CHER"/>
    <property type="match status" value="1"/>
</dbReference>
<evidence type="ECO:0000313" key="4">
    <source>
        <dbReference type="EMBL" id="KFB68759.1"/>
    </source>
</evidence>
<feature type="active site" evidence="1">
    <location>
        <position position="116"/>
    </location>
</feature>
<evidence type="ECO:0000259" key="3">
    <source>
        <dbReference type="PROSITE" id="PS50123"/>
    </source>
</evidence>
<dbReference type="Gene3D" id="3.40.50.180">
    <property type="entry name" value="Methylesterase CheB, C-terminal domain"/>
    <property type="match status" value="1"/>
</dbReference>
<dbReference type="Pfam" id="PF01739">
    <property type="entry name" value="CheR"/>
    <property type="match status" value="1"/>
</dbReference>
<dbReference type="InterPro" id="IPR022642">
    <property type="entry name" value="CheR_C"/>
</dbReference>
<dbReference type="InterPro" id="IPR000780">
    <property type="entry name" value="CheR_MeTrfase"/>
</dbReference>
<dbReference type="PROSITE" id="PS50122">
    <property type="entry name" value="CHEB"/>
    <property type="match status" value="1"/>
</dbReference>
<dbReference type="InterPro" id="IPR035909">
    <property type="entry name" value="CheB_C"/>
</dbReference>
<dbReference type="GO" id="GO:0008983">
    <property type="term" value="F:protein-glutamate O-methyltransferase activity"/>
    <property type="evidence" value="ECO:0007669"/>
    <property type="project" value="UniProtKB-EC"/>
</dbReference>
<organism evidence="4 5">
    <name type="scientific">Candidatus Accumulibacter vicinus</name>
    <dbReference type="NCBI Taxonomy" id="2954382"/>
    <lineage>
        <taxon>Bacteria</taxon>
        <taxon>Pseudomonadati</taxon>
        <taxon>Pseudomonadota</taxon>
        <taxon>Betaproteobacteria</taxon>
        <taxon>Candidatus Accumulibacter</taxon>
    </lineage>
</organism>
<dbReference type="AlphaFoldDB" id="A0A084Y215"/>
<dbReference type="PANTHER" id="PTHR24422">
    <property type="entry name" value="CHEMOTAXIS PROTEIN METHYLTRANSFERASE"/>
    <property type="match status" value="1"/>
</dbReference>
<dbReference type="InterPro" id="IPR050903">
    <property type="entry name" value="Bact_Chemotaxis_MeTrfase"/>
</dbReference>
<dbReference type="InterPro" id="IPR000673">
    <property type="entry name" value="Sig_transdc_resp-reg_Me-estase"/>
</dbReference>
<accession>A0A084Y215</accession>
<dbReference type="Proteomes" id="UP000019812">
    <property type="component" value="Unassembled WGS sequence"/>
</dbReference>
<dbReference type="GO" id="GO:0008984">
    <property type="term" value="F:protein-glutamate methylesterase activity"/>
    <property type="evidence" value="ECO:0007669"/>
    <property type="project" value="InterPro"/>
</dbReference>
<comment type="caution">
    <text evidence="4">The sequence shown here is derived from an EMBL/GenBank/DDBJ whole genome shotgun (WGS) entry which is preliminary data.</text>
</comment>
<feature type="active site" evidence="1">
    <location>
        <position position="234"/>
    </location>
</feature>
<dbReference type="CDD" id="cd16433">
    <property type="entry name" value="CheB"/>
    <property type="match status" value="1"/>
</dbReference>
<dbReference type="RefSeq" id="WP_273703243.1">
    <property type="nucleotide sequence ID" value="NZ_JDSS02000019.1"/>
</dbReference>
<proteinExistence type="predicted"/>
<dbReference type="InterPro" id="IPR022641">
    <property type="entry name" value="CheR_N"/>
</dbReference>
<feature type="domain" description="CheB-type methylesterase" evidence="2">
    <location>
        <begin position="104"/>
        <end position="293"/>
    </location>
</feature>
<keyword evidence="1" id="KW-0145">Chemotaxis</keyword>
<dbReference type="PRINTS" id="PR00996">
    <property type="entry name" value="CHERMTFRASE"/>
</dbReference>
<dbReference type="InterPro" id="IPR029063">
    <property type="entry name" value="SAM-dependent_MTases_sf"/>
</dbReference>
<keyword evidence="1" id="KW-0378">Hydrolase</keyword>
<reference evidence="4 5" key="1">
    <citation type="submission" date="2014-07" db="EMBL/GenBank/DDBJ databases">
        <title>Expanding our view of genomic diversity in Candidatus Accumulibacter clades.</title>
        <authorList>
            <person name="Skennerton C.T."/>
            <person name="Barr J.J."/>
            <person name="Slater F.R."/>
            <person name="Bond P.L."/>
            <person name="Tyson G.W."/>
        </authorList>
    </citation>
    <scope>NUCLEOTIDE SEQUENCE [LARGE SCALE GENOMIC DNA]</scope>
    <source>
        <strain evidence="5">SK-01</strain>
    </source>
</reference>
<dbReference type="GO" id="GO:0005737">
    <property type="term" value="C:cytoplasm"/>
    <property type="evidence" value="ECO:0007669"/>
    <property type="project" value="InterPro"/>
</dbReference>
<dbReference type="Pfam" id="PF01339">
    <property type="entry name" value="CheB_methylest"/>
    <property type="match status" value="1"/>
</dbReference>
<dbReference type="SUPFAM" id="SSF53335">
    <property type="entry name" value="S-adenosyl-L-methionine-dependent methyltransferases"/>
    <property type="match status" value="1"/>
</dbReference>